<evidence type="ECO:0000256" key="15">
    <source>
        <dbReference type="SAM" id="SignalP"/>
    </source>
</evidence>
<dbReference type="InterPro" id="IPR008112">
    <property type="entry name" value="Relaxin_rcpt"/>
</dbReference>
<dbReference type="InterPro" id="IPR003591">
    <property type="entry name" value="Leu-rich_rpt_typical-subtyp"/>
</dbReference>
<dbReference type="SUPFAM" id="SSF57424">
    <property type="entry name" value="LDL receptor-like module"/>
    <property type="match status" value="1"/>
</dbReference>
<gene>
    <name evidence="17" type="primary">RXFP2</name>
    <name evidence="17" type="ORF">AOXY_G21805</name>
</gene>
<feature type="signal peptide" evidence="15">
    <location>
        <begin position="1"/>
        <end position="21"/>
    </location>
</feature>
<feature type="transmembrane region" description="Helical" evidence="14">
    <location>
        <begin position="629"/>
        <end position="652"/>
    </location>
</feature>
<dbReference type="SMART" id="SM00192">
    <property type="entry name" value="LDLa"/>
    <property type="match status" value="1"/>
</dbReference>
<dbReference type="PANTHER" id="PTHR24372:SF72">
    <property type="entry name" value="RELAXIN RECEPTOR 2"/>
    <property type="match status" value="1"/>
</dbReference>
<evidence type="ECO:0000256" key="8">
    <source>
        <dbReference type="ARBA" id="ARBA00023136"/>
    </source>
</evidence>
<keyword evidence="3" id="KW-0433">Leucine-rich repeat</keyword>
<keyword evidence="5" id="KW-0677">Repeat</keyword>
<dbReference type="FunFam" id="1.20.1070.10:FF:000023">
    <property type="entry name" value="Relaxin family peptide receptor 1"/>
    <property type="match status" value="1"/>
</dbReference>
<keyword evidence="7" id="KW-0297">G-protein coupled receptor</keyword>
<dbReference type="AlphaFoldDB" id="A0AAD8CYD8"/>
<dbReference type="PROSITE" id="PS50262">
    <property type="entry name" value="G_PROTEIN_RECEP_F1_2"/>
    <property type="match status" value="1"/>
</dbReference>
<dbReference type="SMART" id="SM00369">
    <property type="entry name" value="LRR_TYP"/>
    <property type="match status" value="9"/>
</dbReference>
<dbReference type="PROSITE" id="PS01209">
    <property type="entry name" value="LDLRA_1"/>
    <property type="match status" value="1"/>
</dbReference>
<accession>A0AAD8CYD8</accession>
<comment type="caution">
    <text evidence="17">The sequence shown here is derived from an EMBL/GenBank/DDBJ whole genome shotgun (WGS) entry which is preliminary data.</text>
</comment>
<dbReference type="GO" id="GO:0007189">
    <property type="term" value="P:adenylate cyclase-activating G protein-coupled receptor signaling pathway"/>
    <property type="evidence" value="ECO:0007669"/>
    <property type="project" value="TreeGrafter"/>
</dbReference>
<evidence type="ECO:0000256" key="6">
    <source>
        <dbReference type="ARBA" id="ARBA00022989"/>
    </source>
</evidence>
<evidence type="ECO:0000313" key="17">
    <source>
        <dbReference type="EMBL" id="KAK1159189.1"/>
    </source>
</evidence>
<reference evidence="17" key="1">
    <citation type="submission" date="2022-02" db="EMBL/GenBank/DDBJ databases">
        <title>Atlantic sturgeon de novo genome assembly.</title>
        <authorList>
            <person name="Stock M."/>
            <person name="Klopp C."/>
            <person name="Guiguen Y."/>
            <person name="Cabau C."/>
            <person name="Parinello H."/>
            <person name="Santidrian Yebra-Pimentel E."/>
            <person name="Kuhl H."/>
            <person name="Dirks R.P."/>
            <person name="Guessner J."/>
            <person name="Wuertz S."/>
            <person name="Du K."/>
            <person name="Schartl M."/>
        </authorList>
    </citation>
    <scope>NUCLEOTIDE SEQUENCE</scope>
    <source>
        <strain evidence="17">STURGEONOMICS-FGT-2020</strain>
        <tissue evidence="17">Whole blood</tissue>
    </source>
</reference>
<feature type="domain" description="G-protein coupled receptors family 1 profile" evidence="16">
    <location>
        <begin position="424"/>
        <end position="683"/>
    </location>
</feature>
<evidence type="ECO:0000259" key="16">
    <source>
        <dbReference type="PROSITE" id="PS50262"/>
    </source>
</evidence>
<dbReference type="SUPFAM" id="SSF52058">
    <property type="entry name" value="L domain-like"/>
    <property type="match status" value="1"/>
</dbReference>
<dbReference type="InterPro" id="IPR017452">
    <property type="entry name" value="GPCR_Rhodpsn_7TM"/>
</dbReference>
<keyword evidence="6 14" id="KW-1133">Transmembrane helix</keyword>
<protein>
    <submittedName>
        <fullName evidence="17">Relaxin receptor 2-like</fullName>
    </submittedName>
</protein>
<dbReference type="FunFam" id="3.80.10.10:FF:000207">
    <property type="entry name" value="Relaxin family peptide receptor 2"/>
    <property type="match status" value="1"/>
</dbReference>
<evidence type="ECO:0000256" key="9">
    <source>
        <dbReference type="ARBA" id="ARBA00023157"/>
    </source>
</evidence>
<evidence type="ECO:0000256" key="4">
    <source>
        <dbReference type="ARBA" id="ARBA00022692"/>
    </source>
</evidence>
<keyword evidence="2" id="KW-1003">Cell membrane</keyword>
<evidence type="ECO:0000313" key="18">
    <source>
        <dbReference type="Proteomes" id="UP001230051"/>
    </source>
</evidence>
<dbReference type="PANTHER" id="PTHR24372">
    <property type="entry name" value="GLYCOPROTEIN HORMONE RECEPTOR"/>
    <property type="match status" value="1"/>
</dbReference>
<evidence type="ECO:0000256" key="11">
    <source>
        <dbReference type="ARBA" id="ARBA00023180"/>
    </source>
</evidence>
<dbReference type="PROSITE" id="PS51450">
    <property type="entry name" value="LRR"/>
    <property type="match status" value="2"/>
</dbReference>
<feature type="transmembrane region" description="Helical" evidence="14">
    <location>
        <begin position="441"/>
        <end position="462"/>
    </location>
</feature>
<dbReference type="Proteomes" id="UP001230051">
    <property type="component" value="Unassembled WGS sequence"/>
</dbReference>
<dbReference type="PROSITE" id="PS50068">
    <property type="entry name" value="LDLRA_2"/>
    <property type="match status" value="1"/>
</dbReference>
<keyword evidence="10 17" id="KW-0675">Receptor</keyword>
<sequence length="728" mass="81709">MTGAPRLVYLQVLSTVMTVQAAAGSFLVKRSTLSPACPVGHFPCGNLSTCLPQLQHCNGVQDCSNGADELNCEDLSGWSGMFRVKGIPDPQGWHQECFLSEYPRVCDCQETELECVDVNLDSVPRVSSNVTLLSLKQNHIKNLPAEVFVQFTELEKLFLQCNCIETVSSSAFVGLHKLQKLYLSQNCIQVLTAGTFKELHNLQWLILDDNPIKIIPSQLFMGLKSLFFMSMVNNSLEQLPGSGLCTDTPALNWLDFDRNLIKQLNSSIFASCGFLTVLFLRQNEISVISENTFSSLRNLIELDLSGNKLHRLSANIFQDLRSLETLNLSGNNLSHIHPSQFDSLACVRSLDLDGIDIPNIHVRMFAPMKNLTHIYFKTFQYCRLAPHVRSCKPNTDGISTVQDLLASPVLRVCVWVIGFLTCFGNLFVICMRCCIRAENQLHALGIKCLCCADCLMGVYLFFVGVFDVKYRGEYNQHAQLWMESTQCGMMGFLAMLSSEVSVMLLTYLSLEKCLAIAFPFSTMRPGRCQTLIVLHSIWVLGFVIALIPLRNQEYFGNYYGRNGVCFPLYSDETEKPGAKYYSIGIFLGLNVLAFLAILLSYVTMFLSIRKSSLHLSCKTRQLRQDVAMARHFFFIVFTDALCWTPIIILKVLSLLQVQIPGTVTSWVAIFILPINSALNPILYTLTTSFFRERVKTSLSRAQRRNTESLSKNSSAMKLTFLRIGGAQI</sequence>
<dbReference type="SUPFAM" id="SSF81321">
    <property type="entry name" value="Family A G protein-coupled receptor-like"/>
    <property type="match status" value="1"/>
</dbReference>
<keyword evidence="4 14" id="KW-0812">Transmembrane</keyword>
<keyword evidence="18" id="KW-1185">Reference proteome</keyword>
<feature type="transmembrane region" description="Helical" evidence="14">
    <location>
        <begin position="409"/>
        <end position="429"/>
    </location>
</feature>
<dbReference type="PRINTS" id="PR01739">
    <property type="entry name" value="RELAXINR"/>
</dbReference>
<feature type="disulfide bond" evidence="13">
    <location>
        <begin position="57"/>
        <end position="72"/>
    </location>
</feature>
<evidence type="ECO:0000256" key="14">
    <source>
        <dbReference type="SAM" id="Phobius"/>
    </source>
</evidence>
<name>A0AAD8CYD8_ACIOX</name>
<dbReference type="Pfam" id="PF00057">
    <property type="entry name" value="Ldl_recept_a"/>
    <property type="match status" value="1"/>
</dbReference>
<dbReference type="InterPro" id="IPR032675">
    <property type="entry name" value="LRR_dom_sf"/>
</dbReference>
<comment type="caution">
    <text evidence="13">Lacks conserved residue(s) required for the propagation of feature annotation.</text>
</comment>
<dbReference type="Gene3D" id="3.80.10.10">
    <property type="entry name" value="Ribonuclease Inhibitor"/>
    <property type="match status" value="2"/>
</dbReference>
<dbReference type="InterPro" id="IPR001611">
    <property type="entry name" value="Leu-rich_rpt"/>
</dbReference>
<dbReference type="InterPro" id="IPR002172">
    <property type="entry name" value="LDrepeatLR_classA_rpt"/>
</dbReference>
<dbReference type="GO" id="GO:0005886">
    <property type="term" value="C:plasma membrane"/>
    <property type="evidence" value="ECO:0007669"/>
    <property type="project" value="UniProtKB-SubCell"/>
</dbReference>
<dbReference type="FunFam" id="3.80.10.10:FF:000434">
    <property type="entry name" value="Relaxin family peptide receptor 1"/>
    <property type="match status" value="1"/>
</dbReference>
<dbReference type="Pfam" id="PF13855">
    <property type="entry name" value="LRR_8"/>
    <property type="match status" value="2"/>
</dbReference>
<feature type="transmembrane region" description="Helical" evidence="14">
    <location>
        <begin position="489"/>
        <end position="510"/>
    </location>
</feature>
<evidence type="ECO:0000256" key="12">
    <source>
        <dbReference type="ARBA" id="ARBA00023224"/>
    </source>
</evidence>
<dbReference type="InterPro" id="IPR000276">
    <property type="entry name" value="GPCR_Rhodpsn"/>
</dbReference>
<dbReference type="CDD" id="cd00112">
    <property type="entry name" value="LDLa"/>
    <property type="match status" value="1"/>
</dbReference>
<evidence type="ECO:0000256" key="7">
    <source>
        <dbReference type="ARBA" id="ARBA00023040"/>
    </source>
</evidence>
<evidence type="ECO:0000256" key="3">
    <source>
        <dbReference type="ARBA" id="ARBA00022614"/>
    </source>
</evidence>
<organism evidence="17 18">
    <name type="scientific">Acipenser oxyrinchus oxyrinchus</name>
    <dbReference type="NCBI Taxonomy" id="40147"/>
    <lineage>
        <taxon>Eukaryota</taxon>
        <taxon>Metazoa</taxon>
        <taxon>Chordata</taxon>
        <taxon>Craniata</taxon>
        <taxon>Vertebrata</taxon>
        <taxon>Euteleostomi</taxon>
        <taxon>Actinopterygii</taxon>
        <taxon>Chondrostei</taxon>
        <taxon>Acipenseriformes</taxon>
        <taxon>Acipenseridae</taxon>
        <taxon>Acipenser</taxon>
    </lineage>
</organism>
<evidence type="ECO:0000256" key="5">
    <source>
        <dbReference type="ARBA" id="ARBA00022737"/>
    </source>
</evidence>
<comment type="subcellular location">
    <subcellularLocation>
        <location evidence="1">Cell membrane</location>
        <topology evidence="1">Multi-pass membrane protein</topology>
    </subcellularLocation>
</comment>
<dbReference type="Gene3D" id="1.20.1070.10">
    <property type="entry name" value="Rhodopsin 7-helix transmembrane proteins"/>
    <property type="match status" value="1"/>
</dbReference>
<evidence type="ECO:0000256" key="13">
    <source>
        <dbReference type="PROSITE-ProRule" id="PRU00124"/>
    </source>
</evidence>
<evidence type="ECO:0000256" key="2">
    <source>
        <dbReference type="ARBA" id="ARBA00022475"/>
    </source>
</evidence>
<feature type="transmembrane region" description="Helical" evidence="14">
    <location>
        <begin position="531"/>
        <end position="549"/>
    </location>
</feature>
<feature type="chain" id="PRO_5042232486" evidence="15">
    <location>
        <begin position="22"/>
        <end position="728"/>
    </location>
</feature>
<keyword evidence="9 13" id="KW-1015">Disulfide bond</keyword>
<dbReference type="InterPro" id="IPR023415">
    <property type="entry name" value="LDLR_class-A_CS"/>
</dbReference>
<keyword evidence="8 14" id="KW-0472">Membrane</keyword>
<dbReference type="PRINTS" id="PR00019">
    <property type="entry name" value="LEURICHRPT"/>
</dbReference>
<proteinExistence type="predicted"/>
<dbReference type="GO" id="GO:0008528">
    <property type="term" value="F:G protein-coupled peptide receptor activity"/>
    <property type="evidence" value="ECO:0007669"/>
    <property type="project" value="TreeGrafter"/>
</dbReference>
<keyword evidence="12" id="KW-0807">Transducer</keyword>
<dbReference type="GO" id="GO:0009755">
    <property type="term" value="P:hormone-mediated signaling pathway"/>
    <property type="evidence" value="ECO:0007669"/>
    <property type="project" value="TreeGrafter"/>
</dbReference>
<dbReference type="FunFam" id="4.10.400.10:FF:000014">
    <property type="entry name" value="Relaxin family peptide receptor 1"/>
    <property type="match status" value="1"/>
</dbReference>
<keyword evidence="15" id="KW-0732">Signal</keyword>
<dbReference type="EMBL" id="JAGXEW010000022">
    <property type="protein sequence ID" value="KAK1159189.1"/>
    <property type="molecule type" value="Genomic_DNA"/>
</dbReference>
<dbReference type="PRINTS" id="PR00237">
    <property type="entry name" value="GPCRRHODOPSN"/>
</dbReference>
<feature type="transmembrane region" description="Helical" evidence="14">
    <location>
        <begin position="580"/>
        <end position="608"/>
    </location>
</feature>
<dbReference type="Gene3D" id="4.10.400.10">
    <property type="entry name" value="Low-density Lipoprotein Receptor"/>
    <property type="match status" value="1"/>
</dbReference>
<feature type="transmembrane region" description="Helical" evidence="14">
    <location>
        <begin position="664"/>
        <end position="685"/>
    </location>
</feature>
<keyword evidence="11" id="KW-0325">Glycoprotein</keyword>
<dbReference type="InterPro" id="IPR036055">
    <property type="entry name" value="LDL_receptor-like_sf"/>
</dbReference>
<evidence type="ECO:0000256" key="10">
    <source>
        <dbReference type="ARBA" id="ARBA00023170"/>
    </source>
</evidence>
<evidence type="ECO:0000256" key="1">
    <source>
        <dbReference type="ARBA" id="ARBA00004651"/>
    </source>
</evidence>
<dbReference type="Pfam" id="PF00001">
    <property type="entry name" value="7tm_1"/>
    <property type="match status" value="1"/>
</dbReference>